<dbReference type="OrthoDB" id="4702705at2"/>
<reference evidence="2" key="1">
    <citation type="journal article" date="2013" name="Stand. Genomic Sci.">
        <title>Complete genome sequence of Desulfocapsa sulfexigens, a marine deltaproteobacterium specialized in disproportionating inorganic sulfur compounds.</title>
        <authorList>
            <person name="Finster K.W."/>
            <person name="Kjeldsen K.U."/>
            <person name="Kube M."/>
            <person name="Reinhardt R."/>
            <person name="Mussmann M."/>
            <person name="Amann R."/>
            <person name="Schreiber L."/>
        </authorList>
    </citation>
    <scope>NUCLEOTIDE SEQUENCE [LARGE SCALE GENOMIC DNA]</scope>
    <source>
        <strain evidence="2">DSM 10523 / SB164P1</strain>
    </source>
</reference>
<dbReference type="AlphaFoldDB" id="M1NCP9"/>
<dbReference type="RefSeq" id="WP_015403210.1">
    <property type="nucleotide sequence ID" value="NC_020304.1"/>
</dbReference>
<dbReference type="Proteomes" id="UP000011721">
    <property type="component" value="Chromosome"/>
</dbReference>
<keyword evidence="2" id="KW-1185">Reference proteome</keyword>
<evidence type="ECO:0000313" key="2">
    <source>
        <dbReference type="Proteomes" id="UP000011721"/>
    </source>
</evidence>
<keyword evidence="1" id="KW-0808">Transferase</keyword>
<dbReference type="CDD" id="cd06223">
    <property type="entry name" value="PRTases_typeI"/>
    <property type="match status" value="1"/>
</dbReference>
<dbReference type="Gene3D" id="3.40.50.2020">
    <property type="match status" value="1"/>
</dbReference>
<dbReference type="GO" id="GO:0016757">
    <property type="term" value="F:glycosyltransferase activity"/>
    <property type="evidence" value="ECO:0007669"/>
    <property type="project" value="UniProtKB-KW"/>
</dbReference>
<accession>M1NCP9</accession>
<organism evidence="1 2">
    <name type="scientific">Desulfocapsa sulfexigens (strain DSM 10523 / SB164P1)</name>
    <dbReference type="NCBI Taxonomy" id="1167006"/>
    <lineage>
        <taxon>Bacteria</taxon>
        <taxon>Pseudomonadati</taxon>
        <taxon>Thermodesulfobacteriota</taxon>
        <taxon>Desulfobulbia</taxon>
        <taxon>Desulfobulbales</taxon>
        <taxon>Desulfocapsaceae</taxon>
        <taxon>Desulfocapsa</taxon>
    </lineage>
</organism>
<protein>
    <submittedName>
        <fullName evidence="1">Orotate phosphoribosyltransferase</fullName>
    </submittedName>
</protein>
<dbReference type="HOGENOM" id="CLU_1432452_0_0_7"/>
<proteinExistence type="predicted"/>
<dbReference type="STRING" id="1167006.UWK_00940"/>
<dbReference type="InterPro" id="IPR029057">
    <property type="entry name" value="PRTase-like"/>
</dbReference>
<name>M1NCP9_DESSD</name>
<dbReference type="EMBL" id="CP003985">
    <property type="protein sequence ID" value="AGF77514.1"/>
    <property type="molecule type" value="Genomic_DNA"/>
</dbReference>
<dbReference type="eggNOG" id="COG0461">
    <property type="taxonomic scope" value="Bacteria"/>
</dbReference>
<sequence>MPDSREELRKLIAERAHIEDGHYRTPSGIITDHFDFFKISLKHQGIKLAGELVYNEIKDLNICALGGPGHPIASVLCRAAFLKEIGVFYIRDSMRKEGNLMEPKWIESRIKAGDRVALLGDVVATGSQLIRALEEVIQFGAYIVKIIIIIDSGNGNGVENILKFAQLNQMDNCPVVALYTRDEILGVAP</sequence>
<dbReference type="SUPFAM" id="SSF53271">
    <property type="entry name" value="PRTase-like"/>
    <property type="match status" value="1"/>
</dbReference>
<keyword evidence="1" id="KW-0328">Glycosyltransferase</keyword>
<evidence type="ECO:0000313" key="1">
    <source>
        <dbReference type="EMBL" id="AGF77514.1"/>
    </source>
</evidence>
<dbReference type="KEGG" id="dsf:UWK_00940"/>
<dbReference type="InterPro" id="IPR000836">
    <property type="entry name" value="PRTase_dom"/>
</dbReference>
<gene>
    <name evidence="1" type="ordered locus">UWK_00940</name>
</gene>